<keyword evidence="1" id="KW-0812">Transmembrane</keyword>
<keyword evidence="1" id="KW-1133">Transmembrane helix</keyword>
<dbReference type="EMBL" id="HBGG01030436">
    <property type="protein sequence ID" value="CAD9213602.1"/>
    <property type="molecule type" value="Transcribed_RNA"/>
</dbReference>
<accession>A0A7S1T1W7</accession>
<evidence type="ECO:0000313" key="3">
    <source>
        <dbReference type="EMBL" id="CAD9213602.1"/>
    </source>
</evidence>
<evidence type="ECO:0000256" key="2">
    <source>
        <dbReference type="SAM" id="SignalP"/>
    </source>
</evidence>
<dbReference type="AlphaFoldDB" id="A0A7S1T1W7"/>
<reference evidence="3" key="1">
    <citation type="submission" date="2021-01" db="EMBL/GenBank/DDBJ databases">
        <authorList>
            <person name="Corre E."/>
            <person name="Pelletier E."/>
            <person name="Niang G."/>
            <person name="Scheremetjew M."/>
            <person name="Finn R."/>
            <person name="Kale V."/>
            <person name="Holt S."/>
            <person name="Cochrane G."/>
            <person name="Meng A."/>
            <person name="Brown T."/>
            <person name="Cohen L."/>
        </authorList>
    </citation>
    <scope>NUCLEOTIDE SEQUENCE</scope>
    <source>
        <strain evidence="3">PLY429</strain>
    </source>
</reference>
<feature type="chain" id="PRO_5030950391" evidence="2">
    <location>
        <begin position="22"/>
        <end position="353"/>
    </location>
</feature>
<sequence length="353" mass="39508">MRSSVFVVGTLLVLLLAGATAFEGAADQEDYGLEGDQGDYGDIYDGEVGDDYDESKYGYYDEYYDDYNYGNWYDEDYGPDGEYGYDDIDGYVDEYGEYGDEYEDDYPQDYYMDYDYFDEAEDCEVDADGNVQLLGMEACDLSISGGDSIMSKASGGIDGIYKVVGCHDGKPMYKRSEGKERLLWFSALYKDWDFNEGSVVIESDILGYGGDGLGEERPLFVPIEKWNVLAEHATGYGEEMRDFVPVNLQVTCADGSDFSQHPRAEASQGSFAALGQHPLLTNEEWEAKYAQVFKKYTKKQEPKVNTTMVAFVVLSGIAIVLGIPYMVYFKKGPKSKAYSLLHSSRKSLAGHKL</sequence>
<organism evidence="3">
    <name type="scientific">Tetraselmis chuii</name>
    <dbReference type="NCBI Taxonomy" id="63592"/>
    <lineage>
        <taxon>Eukaryota</taxon>
        <taxon>Viridiplantae</taxon>
        <taxon>Chlorophyta</taxon>
        <taxon>core chlorophytes</taxon>
        <taxon>Chlorodendrophyceae</taxon>
        <taxon>Chlorodendrales</taxon>
        <taxon>Chlorodendraceae</taxon>
        <taxon>Tetraselmis</taxon>
    </lineage>
</organism>
<feature type="transmembrane region" description="Helical" evidence="1">
    <location>
        <begin position="308"/>
        <end position="329"/>
    </location>
</feature>
<keyword evidence="2" id="KW-0732">Signal</keyword>
<gene>
    <name evidence="3" type="ORF">TCHU04912_LOCUS15841</name>
</gene>
<protein>
    <submittedName>
        <fullName evidence="3">Uncharacterized protein</fullName>
    </submittedName>
</protein>
<proteinExistence type="predicted"/>
<name>A0A7S1T1W7_9CHLO</name>
<evidence type="ECO:0000256" key="1">
    <source>
        <dbReference type="SAM" id="Phobius"/>
    </source>
</evidence>
<feature type="signal peptide" evidence="2">
    <location>
        <begin position="1"/>
        <end position="21"/>
    </location>
</feature>
<keyword evidence="1" id="KW-0472">Membrane</keyword>